<dbReference type="AlphaFoldDB" id="A0A3Q0DZS6"/>
<evidence type="ECO:0000256" key="5">
    <source>
        <dbReference type="ARBA" id="ARBA00022692"/>
    </source>
</evidence>
<keyword evidence="3" id="KW-0597">Phosphoprotein</keyword>
<feature type="transmembrane region" description="Helical" evidence="16">
    <location>
        <begin position="915"/>
        <end position="935"/>
    </location>
</feature>
<evidence type="ECO:0000256" key="16">
    <source>
        <dbReference type="SAM" id="Phobius"/>
    </source>
</evidence>
<dbReference type="SUPFAM" id="SSF103473">
    <property type="entry name" value="MFS general substrate transporter"/>
    <property type="match status" value="2"/>
</dbReference>
<feature type="transmembrane region" description="Helical" evidence="16">
    <location>
        <begin position="947"/>
        <end position="965"/>
    </location>
</feature>
<evidence type="ECO:0000256" key="13">
    <source>
        <dbReference type="ARBA" id="ARBA00072435"/>
    </source>
</evidence>
<organism evidence="17 18">
    <name type="scientific">Carlito syrichta</name>
    <name type="common">Philippine tarsier</name>
    <name type="synonym">Tarsius syrichta</name>
    <dbReference type="NCBI Taxonomy" id="1868482"/>
    <lineage>
        <taxon>Eukaryota</taxon>
        <taxon>Metazoa</taxon>
        <taxon>Chordata</taxon>
        <taxon>Craniata</taxon>
        <taxon>Vertebrata</taxon>
        <taxon>Euteleostomi</taxon>
        <taxon>Mammalia</taxon>
        <taxon>Eutheria</taxon>
        <taxon>Euarchontoglires</taxon>
        <taxon>Primates</taxon>
        <taxon>Haplorrhini</taxon>
        <taxon>Tarsiiformes</taxon>
        <taxon>Tarsiidae</taxon>
        <taxon>Carlito</taxon>
    </lineage>
</organism>
<dbReference type="OrthoDB" id="28755at2759"/>
<accession>A0A3Q0DZS6</accession>
<evidence type="ECO:0000256" key="2">
    <source>
        <dbReference type="ARBA" id="ARBA00022448"/>
    </source>
</evidence>
<dbReference type="Gene3D" id="1.20.1250.20">
    <property type="entry name" value="MFS general substrate transporter like domains"/>
    <property type="match status" value="2"/>
</dbReference>
<comment type="catalytic activity">
    <reaction evidence="10">
        <text>D-galactose(in) + H(+)(in) = D-galactose(out) + H(+)(out)</text>
        <dbReference type="Rhea" id="RHEA:29019"/>
        <dbReference type="ChEBI" id="CHEBI:4139"/>
        <dbReference type="ChEBI" id="CHEBI:15378"/>
    </reaction>
</comment>
<comment type="similarity">
    <text evidence="9">Belongs to the glycoside-pentoside-hexuronide (GPH) cation symporter transporter (TC 2.A.2) family.</text>
</comment>
<dbReference type="FunFam" id="1.20.1250.20:FF:000069">
    <property type="entry name" value="Solute carrier family 45 member 4"/>
    <property type="match status" value="1"/>
</dbReference>
<feature type="transmembrane region" description="Helical" evidence="16">
    <location>
        <begin position="231"/>
        <end position="248"/>
    </location>
</feature>
<reference evidence="18" key="1">
    <citation type="submission" date="2025-08" db="UniProtKB">
        <authorList>
            <consortium name="RefSeq"/>
        </authorList>
    </citation>
    <scope>IDENTIFICATION</scope>
</reference>
<feature type="compositionally biased region" description="Low complexity" evidence="15">
    <location>
        <begin position="797"/>
        <end position="808"/>
    </location>
</feature>
<dbReference type="InterPro" id="IPR036259">
    <property type="entry name" value="MFS_trans_sf"/>
</dbReference>
<feature type="transmembrane region" description="Helical" evidence="16">
    <location>
        <begin position="971"/>
        <end position="994"/>
    </location>
</feature>
<feature type="region of interest" description="Disordered" evidence="15">
    <location>
        <begin position="439"/>
        <end position="509"/>
    </location>
</feature>
<feature type="region of interest" description="Disordered" evidence="15">
    <location>
        <begin position="635"/>
        <end position="864"/>
    </location>
</feature>
<feature type="compositionally biased region" description="Pro residues" evidence="15">
    <location>
        <begin position="308"/>
        <end position="317"/>
    </location>
</feature>
<dbReference type="GO" id="GO:0005356">
    <property type="term" value="F:D-glucose:proton symporter activity"/>
    <property type="evidence" value="ECO:0007669"/>
    <property type="project" value="UniProtKB-ARBA"/>
</dbReference>
<comment type="function">
    <text evidence="12">Proton-associated glucose transporter in the brain.</text>
</comment>
<evidence type="ECO:0000256" key="8">
    <source>
        <dbReference type="ARBA" id="ARBA00023136"/>
    </source>
</evidence>
<feature type="transmembrane region" description="Helical" evidence="16">
    <location>
        <begin position="268"/>
        <end position="288"/>
    </location>
</feature>
<feature type="transmembrane region" description="Helical" evidence="16">
    <location>
        <begin position="1015"/>
        <end position="1037"/>
    </location>
</feature>
<gene>
    <name evidence="18" type="primary">SLC45A1</name>
</gene>
<dbReference type="Pfam" id="PF07690">
    <property type="entry name" value="MFS_1"/>
    <property type="match status" value="1"/>
</dbReference>
<evidence type="ECO:0000256" key="15">
    <source>
        <dbReference type="SAM" id="MobiDB-lite"/>
    </source>
</evidence>
<evidence type="ECO:0000256" key="3">
    <source>
        <dbReference type="ARBA" id="ARBA00022553"/>
    </source>
</evidence>
<dbReference type="InterPro" id="IPR011701">
    <property type="entry name" value="MFS"/>
</dbReference>
<feature type="transmembrane region" description="Helical" evidence="16">
    <location>
        <begin position="156"/>
        <end position="173"/>
    </location>
</feature>
<name>A0A3Q0DZS6_CARSF</name>
<dbReference type="PANTHER" id="PTHR19432">
    <property type="entry name" value="SUGAR TRANSPORTER"/>
    <property type="match status" value="1"/>
</dbReference>
<evidence type="ECO:0000256" key="7">
    <source>
        <dbReference type="ARBA" id="ARBA00022989"/>
    </source>
</evidence>
<evidence type="ECO:0000256" key="6">
    <source>
        <dbReference type="ARBA" id="ARBA00022847"/>
    </source>
</evidence>
<evidence type="ECO:0000256" key="12">
    <source>
        <dbReference type="ARBA" id="ARBA00057104"/>
    </source>
</evidence>
<keyword evidence="2" id="KW-0813">Transport</keyword>
<dbReference type="FunFam" id="1.20.1250.20:FF:000120">
    <property type="entry name" value="Solute carrier family 45, member 1"/>
    <property type="match status" value="1"/>
</dbReference>
<keyword evidence="17" id="KW-1185">Reference proteome</keyword>
<keyword evidence="8 16" id="KW-0472">Membrane</keyword>
<keyword evidence="4 18" id="KW-0762">Sugar transport</keyword>
<evidence type="ECO:0000313" key="18">
    <source>
        <dbReference type="RefSeq" id="XP_021568117.1"/>
    </source>
</evidence>
<dbReference type="KEGG" id="csyr:103260630"/>
<feature type="transmembrane region" description="Helical" evidence="16">
    <location>
        <begin position="123"/>
        <end position="144"/>
    </location>
</feature>
<evidence type="ECO:0000256" key="9">
    <source>
        <dbReference type="ARBA" id="ARBA00038193"/>
    </source>
</evidence>
<dbReference type="GO" id="GO:0008506">
    <property type="term" value="F:sucrose:proton symporter activity"/>
    <property type="evidence" value="ECO:0007669"/>
    <property type="project" value="TreeGrafter"/>
</dbReference>
<dbReference type="GeneID" id="103260630"/>
<dbReference type="GO" id="GO:1904659">
    <property type="term" value="P:D-glucose transmembrane transport"/>
    <property type="evidence" value="ECO:0007669"/>
    <property type="project" value="UniProtKB-ARBA"/>
</dbReference>
<evidence type="ECO:0000313" key="17">
    <source>
        <dbReference type="Proteomes" id="UP000189704"/>
    </source>
</evidence>
<feature type="compositionally biased region" description="Low complexity" evidence="15">
    <location>
        <begin position="816"/>
        <end position="830"/>
    </location>
</feature>
<evidence type="ECO:0000256" key="10">
    <source>
        <dbReference type="ARBA" id="ARBA00050544"/>
    </source>
</evidence>
<feature type="compositionally biased region" description="Polar residues" evidence="15">
    <location>
        <begin position="440"/>
        <end position="449"/>
    </location>
</feature>
<dbReference type="PANTHER" id="PTHR19432:SF6">
    <property type="entry name" value="PROTON-ASSOCIATED SUGAR TRANSPORTER A"/>
    <property type="match status" value="1"/>
</dbReference>
<proteinExistence type="inferred from homology"/>
<dbReference type="GO" id="GO:0016020">
    <property type="term" value="C:membrane"/>
    <property type="evidence" value="ECO:0007669"/>
    <property type="project" value="UniProtKB-SubCell"/>
</dbReference>
<sequence>MIAPASSSPPGEALFPSAPPQDIWRSHVSGCAGSVTRHISHRANNFKRHPKRRKCIRPSPPPPPNTPCPLELVDFGDLRPRRSFRELLFNGCILFGIEFSYAMETAYVTPVLLQMGLPDQLYSLVWFISPILGFLLQPLLGAWSDRCTSRFGRRRPFILVLAIGALLGLSLLLNGRDIGTALADTAGSHQWGLLLTVCGVVLMDFSADSADNPSHAYMMDVCGPADQDRGLNVHALLAGLGGGFGYVVGGIHWDRTGFGRALGGQLRVIYVFTAVTLSVTTVLTLISIPERPLQPPGEKRGAMKSPSLPLPPSPPVPSEDGAGDAPPGPTATALSSPISPLSPLTPKYGSFLSREGSLTGISEFASSFGTAHIDSVLIDCFTAGQDTYLAVPGSVPGQAISVSFPRAPDGFYHQDHGLLERRDGALASASDGEVLRVGSLDTSKPQSSGILKRPQSLAIPDAAGGGGPETSRRRNVTFSQQESHKACPGPRGGSPGDQGARGTPRRPRRHLARGLCLPGEAALALPDLVRVGEAPPGAQVSPLGTWEDFPHLVRGSRGRVRGAAPFSDVCQDSLWLRQGCRTSSCQERSGEGKVPGASGRPTTIQGERLLMTRAEDVAVLLSGVRLTHKFLEESSNHELNPSGLEWNGMMVQPPPAGVGDRPSRGGTQHGPVGFALPLPPITADGTPSPPGGRTASPRHPQAPALENASLPRLGSHPDPGQATSEGKPSPGGVPRCHRGARASQMSLSPRLKSSPPHLHSVDREGSVLLPGRQPQATAPIGVVPPGPYGPLRRQAFAPSCAPSGGPSSHRPPRRQAPAPSGAPVGAVLGPTALDDSELLPEPHSRVGGPQLTPSPSPKGCTGLGPRGHARSVLPGWLSFEGMLLFYTDFMGEVVFQGDPKAPHSSEEYQRYNSGVTMGCWGMCIYAFSAAFYSAILEKLEEALGIRTLYFIAYLAFGLGTGLATLSRNLYVVLSLCVTYGILFSTLCTLPYSLLCDYYQSKKFAGSSADGTRRGMGVDISLLSCQYFLAQILVSLVLGPLTSAVGSANGVMYFSSLVAFLGCLYSSLFVIYELPPSDNTDEEHRPLLLNV</sequence>
<protein>
    <recommendedName>
        <fullName evidence="13">Proton-associated sugar transporter A</fullName>
    </recommendedName>
    <alternativeName>
        <fullName evidence="14">Solute carrier family 45 member 1</fullName>
    </alternativeName>
</protein>
<feature type="transmembrane region" description="Helical" evidence="16">
    <location>
        <begin position="1049"/>
        <end position="1071"/>
    </location>
</feature>
<evidence type="ECO:0000256" key="11">
    <source>
        <dbReference type="ARBA" id="ARBA00052884"/>
    </source>
</evidence>
<evidence type="ECO:0000256" key="4">
    <source>
        <dbReference type="ARBA" id="ARBA00022597"/>
    </source>
</evidence>
<comment type="catalytic activity">
    <reaction evidence="11">
        <text>D-glucose(out) + H(+)(out) = D-glucose(in) + H(+)(in)</text>
        <dbReference type="Rhea" id="RHEA:69556"/>
        <dbReference type="ChEBI" id="CHEBI:4167"/>
        <dbReference type="ChEBI" id="CHEBI:15378"/>
    </reaction>
</comment>
<keyword evidence="7 16" id="KW-1133">Transmembrane helix</keyword>
<evidence type="ECO:0000256" key="14">
    <source>
        <dbReference type="ARBA" id="ARBA00077093"/>
    </source>
</evidence>
<keyword evidence="5 16" id="KW-0812">Transmembrane</keyword>
<keyword evidence="6" id="KW-0769">Symport</keyword>
<dbReference type="RefSeq" id="XP_021568117.1">
    <property type="nucleotide sequence ID" value="XM_021712442.1"/>
</dbReference>
<feature type="region of interest" description="Disordered" evidence="15">
    <location>
        <begin position="290"/>
        <end position="340"/>
    </location>
</feature>
<evidence type="ECO:0000256" key="1">
    <source>
        <dbReference type="ARBA" id="ARBA00004141"/>
    </source>
</evidence>
<comment type="subcellular location">
    <subcellularLocation>
        <location evidence="1">Membrane</location>
        <topology evidence="1">Multi-pass membrane protein</topology>
    </subcellularLocation>
</comment>
<dbReference type="Proteomes" id="UP000189704">
    <property type="component" value="Unplaced"/>
</dbReference>
<feature type="transmembrane region" description="Helical" evidence="16">
    <location>
        <begin position="87"/>
        <end position="103"/>
    </location>
</feature>
<feature type="compositionally biased region" description="Low complexity" evidence="15">
    <location>
        <begin position="318"/>
        <end position="340"/>
    </location>
</feature>
<dbReference type="CTD" id="50651"/>